<dbReference type="Proteomes" id="UP000639772">
    <property type="component" value="Chromosome 1"/>
</dbReference>
<proteinExistence type="predicted"/>
<dbReference type="OrthoDB" id="1937137at2759"/>
<dbReference type="EMBL" id="JADCNM010000001">
    <property type="protein sequence ID" value="KAG0503784.1"/>
    <property type="molecule type" value="Genomic_DNA"/>
</dbReference>
<accession>A0A835VKB9</accession>
<reference evidence="2 3" key="1">
    <citation type="journal article" date="2020" name="Nat. Food">
        <title>A phased Vanilla planifolia genome enables genetic improvement of flavour and production.</title>
        <authorList>
            <person name="Hasing T."/>
            <person name="Tang H."/>
            <person name="Brym M."/>
            <person name="Khazi F."/>
            <person name="Huang T."/>
            <person name="Chambers A.H."/>
        </authorList>
    </citation>
    <scope>NUCLEOTIDE SEQUENCE [LARGE SCALE GENOMIC DNA]</scope>
    <source>
        <tissue evidence="2">Leaf</tissue>
    </source>
</reference>
<feature type="compositionally biased region" description="Polar residues" evidence="1">
    <location>
        <begin position="410"/>
        <end position="419"/>
    </location>
</feature>
<organism evidence="2 3">
    <name type="scientific">Vanilla planifolia</name>
    <name type="common">Vanilla</name>
    <dbReference type="NCBI Taxonomy" id="51239"/>
    <lineage>
        <taxon>Eukaryota</taxon>
        <taxon>Viridiplantae</taxon>
        <taxon>Streptophyta</taxon>
        <taxon>Embryophyta</taxon>
        <taxon>Tracheophyta</taxon>
        <taxon>Spermatophyta</taxon>
        <taxon>Magnoliopsida</taxon>
        <taxon>Liliopsida</taxon>
        <taxon>Asparagales</taxon>
        <taxon>Orchidaceae</taxon>
        <taxon>Vanilloideae</taxon>
        <taxon>Vanilleae</taxon>
        <taxon>Vanilla</taxon>
    </lineage>
</organism>
<gene>
    <name evidence="2" type="ORF">HPP92_003856</name>
</gene>
<feature type="region of interest" description="Disordered" evidence="1">
    <location>
        <begin position="405"/>
        <end position="433"/>
    </location>
</feature>
<name>A0A835VKB9_VANPL</name>
<evidence type="ECO:0000256" key="1">
    <source>
        <dbReference type="SAM" id="MobiDB-lite"/>
    </source>
</evidence>
<evidence type="ECO:0000313" key="3">
    <source>
        <dbReference type="Proteomes" id="UP000639772"/>
    </source>
</evidence>
<protein>
    <submittedName>
        <fullName evidence="2">Uncharacterized protein</fullName>
    </submittedName>
</protein>
<feature type="region of interest" description="Disordered" evidence="1">
    <location>
        <begin position="343"/>
        <end position="373"/>
    </location>
</feature>
<comment type="caution">
    <text evidence="2">The sequence shown here is derived from an EMBL/GenBank/DDBJ whole genome shotgun (WGS) entry which is preliminary data.</text>
</comment>
<evidence type="ECO:0000313" key="2">
    <source>
        <dbReference type="EMBL" id="KAG0503784.1"/>
    </source>
</evidence>
<feature type="region of interest" description="Disordered" evidence="1">
    <location>
        <begin position="1"/>
        <end position="23"/>
    </location>
</feature>
<sequence length="469" mass="51512">MHEMGNPGRPLFDLNKPPEEEKEDEAVVIAPCMPQKSLPILDLQPSSLLPGLEGSLRIVNNCAFTHADSASRFQPFVRVNEQHCSEGCQMKGEDDSFARLSSMPEASGNRCETDMVEEVVDHPEAQLVEKEERELYNMEGDVQVSRCSDCNLKSRASKICPDAVLLNRNEKDNCPDAVTLDLNVGSCVQESSNEDRANSLNNTKSSSGGGVSPINECVSSNEGRVNSIKDAKIPDRDALVDALGDPSSTVKRRDIKGVEASHALRLANLNPAKRAKYEEEEQKLGKLGKTKPKTILVGMEDVRNNSSMKCSIRRQCSSLSPATITRTVKDISRPAAVVEQINGGPDNVIMNSKPSETNLGGGGLGQSREHKSESYGDAIVGSQPCSGKINGNNFHQEMHSLLVPRKSQSKRSSSYNQLEDLTFSPHRRTESQQCTTNAIVVNKRPPSSKKQSLNSHKTRMHLWKGFFKR</sequence>
<feature type="compositionally biased region" description="Polar residues" evidence="1">
    <location>
        <begin position="349"/>
        <end position="358"/>
    </location>
</feature>
<feature type="region of interest" description="Disordered" evidence="1">
    <location>
        <begin position="192"/>
        <end position="216"/>
    </location>
</feature>
<dbReference type="AlphaFoldDB" id="A0A835VKB9"/>